<sequence length="223" mass="24669">MTKIVLVVAAHTDDEALGCGGTIARHVAEGDSVHAVFLADGVTSRPKASTNDIEERYEAAAKAQKVLGIRRTYMLGFPDQRTDSVPFLEVVQALEKVIQEIRPEVIYTHHYGDLNVDHRIAHQAVMTVCRPVPGSSFREIYAFEVLSSTEWNSPGSLSFVPNVFVDISAHLETKIKALEAYGLEMREVPHSRSIINAKRQSEYRGASVGVRAAEGLMLIRRVK</sequence>
<accession>A0A246RUB4</accession>
<dbReference type="AlphaFoldDB" id="A0A246RUB4"/>
<dbReference type="InterPro" id="IPR024078">
    <property type="entry name" value="LmbE-like_dom_sf"/>
</dbReference>
<keyword evidence="2" id="KW-1185">Reference proteome</keyword>
<dbReference type="SUPFAM" id="SSF102588">
    <property type="entry name" value="LmbE-like"/>
    <property type="match status" value="1"/>
</dbReference>
<dbReference type="OrthoDB" id="9790023at2"/>
<evidence type="ECO:0000313" key="2">
    <source>
        <dbReference type="Proteomes" id="UP000197334"/>
    </source>
</evidence>
<dbReference type="Proteomes" id="UP000197334">
    <property type="component" value="Unassembled WGS sequence"/>
</dbReference>
<proteinExistence type="predicted"/>
<reference evidence="1 2" key="1">
    <citation type="submission" date="2014-08" db="EMBL/GenBank/DDBJ databases">
        <title>Draft genome sequence of a novel L-asparaginase producing marine bacterium, Halomonas campaniensis.</title>
        <authorList>
            <person name="Sundarakrishnan B."/>
            <person name="Moushumi Priya A."/>
            <person name="Raman G."/>
            <person name="Sakthivel N."/>
            <person name="Park S."/>
            <person name="Jayachandran S."/>
        </authorList>
    </citation>
    <scope>NUCLEOTIDE SEQUENCE [LARGE SCALE GENOMIC DNA]</scope>
    <source>
        <strain evidence="1 2">SK03</strain>
    </source>
</reference>
<dbReference type="PANTHER" id="PTHR12993">
    <property type="entry name" value="N-ACETYLGLUCOSAMINYL-PHOSPHATIDYLINOSITOL DE-N-ACETYLASE-RELATED"/>
    <property type="match status" value="1"/>
</dbReference>
<protein>
    <submittedName>
        <fullName evidence="1">GlcNAc-PI de-N-acetylase</fullName>
    </submittedName>
</protein>
<dbReference type="EMBL" id="JPUA01000051">
    <property type="protein sequence ID" value="OWV27541.1"/>
    <property type="molecule type" value="Genomic_DNA"/>
</dbReference>
<organism evidence="1 2">
    <name type="scientific">Halomonas campaniensis</name>
    <dbReference type="NCBI Taxonomy" id="213554"/>
    <lineage>
        <taxon>Bacteria</taxon>
        <taxon>Pseudomonadati</taxon>
        <taxon>Pseudomonadota</taxon>
        <taxon>Gammaproteobacteria</taxon>
        <taxon>Oceanospirillales</taxon>
        <taxon>Halomonadaceae</taxon>
        <taxon>Halomonas</taxon>
    </lineage>
</organism>
<dbReference type="Gene3D" id="3.40.50.10320">
    <property type="entry name" value="LmbE-like"/>
    <property type="match status" value="1"/>
</dbReference>
<name>A0A246RUB4_9GAMM</name>
<dbReference type="RefSeq" id="WP_088702262.1">
    <property type="nucleotide sequence ID" value="NZ_JPUA01000051.1"/>
</dbReference>
<dbReference type="Pfam" id="PF02585">
    <property type="entry name" value="PIG-L"/>
    <property type="match status" value="1"/>
</dbReference>
<dbReference type="InterPro" id="IPR003737">
    <property type="entry name" value="GlcNAc_PI_deacetylase-related"/>
</dbReference>
<comment type="caution">
    <text evidence="1">The sequence shown here is derived from an EMBL/GenBank/DDBJ whole genome shotgun (WGS) entry which is preliminary data.</text>
</comment>
<evidence type="ECO:0000313" key="1">
    <source>
        <dbReference type="EMBL" id="OWV27541.1"/>
    </source>
</evidence>
<dbReference type="GO" id="GO:0016811">
    <property type="term" value="F:hydrolase activity, acting on carbon-nitrogen (but not peptide) bonds, in linear amides"/>
    <property type="evidence" value="ECO:0007669"/>
    <property type="project" value="TreeGrafter"/>
</dbReference>
<dbReference type="PANTHER" id="PTHR12993:SF30">
    <property type="entry name" value="N-ACETYL-ALPHA-D-GLUCOSAMINYL L-MALATE DEACETYLASE 1"/>
    <property type="match status" value="1"/>
</dbReference>
<gene>
    <name evidence="1" type="ORF">JI62_22160</name>
</gene>